<dbReference type="AlphaFoldDB" id="A0A834TR37"/>
<dbReference type="SUPFAM" id="SSF53098">
    <property type="entry name" value="Ribonuclease H-like"/>
    <property type="match status" value="1"/>
</dbReference>
<dbReference type="InterPro" id="IPR012337">
    <property type="entry name" value="RNaseH-like_sf"/>
</dbReference>
<feature type="domain" description="HAT C-terminal dimerisation" evidence="2">
    <location>
        <begin position="43"/>
        <end position="126"/>
    </location>
</feature>
<proteinExistence type="predicted"/>
<accession>A0A834TR37</accession>
<sequence length="174" mass="19326">MSPVTSNSAIEGSGDSGSIRSSSDDFFKRYLQFVRSKQEKKSELQRYLDERNLPLDSDFDILDFWSKGKWYPYPTLVRLARDILAIPILTMGSESAFCIKKKVVNPCNCSLSEKTIQALVCLEDWYPAKGLTLGGSGILGTPLDVESSSSDDDDNTKADVLAKISARNEQELQT</sequence>
<dbReference type="Pfam" id="PF05699">
    <property type="entry name" value="Dimer_Tnp_hAT"/>
    <property type="match status" value="1"/>
</dbReference>
<gene>
    <name evidence="3" type="ORF">G2W53_016941</name>
</gene>
<dbReference type="OrthoDB" id="999560at2759"/>
<dbReference type="InterPro" id="IPR008906">
    <property type="entry name" value="HATC_C_dom"/>
</dbReference>
<feature type="region of interest" description="Disordered" evidence="1">
    <location>
        <begin position="1"/>
        <end position="22"/>
    </location>
</feature>
<evidence type="ECO:0000313" key="3">
    <source>
        <dbReference type="EMBL" id="KAF7825777.1"/>
    </source>
</evidence>
<reference evidence="3" key="1">
    <citation type="submission" date="2020-09" db="EMBL/GenBank/DDBJ databases">
        <title>Genome-Enabled Discovery of Anthraquinone Biosynthesis in Senna tora.</title>
        <authorList>
            <person name="Kang S.-H."/>
            <person name="Pandey R.P."/>
            <person name="Lee C.-M."/>
            <person name="Sim J.-S."/>
            <person name="Jeong J.-T."/>
            <person name="Choi B.-S."/>
            <person name="Jung M."/>
            <person name="Ginzburg D."/>
            <person name="Zhao K."/>
            <person name="Won S.Y."/>
            <person name="Oh T.-J."/>
            <person name="Yu Y."/>
            <person name="Kim N.-H."/>
            <person name="Lee O.R."/>
            <person name="Lee T.-H."/>
            <person name="Bashyal P."/>
            <person name="Kim T.-S."/>
            <person name="Lee W.-H."/>
            <person name="Kawkins C."/>
            <person name="Kim C.-K."/>
            <person name="Kim J.S."/>
            <person name="Ahn B.O."/>
            <person name="Rhee S.Y."/>
            <person name="Sohng J.K."/>
        </authorList>
    </citation>
    <scope>NUCLEOTIDE SEQUENCE</scope>
    <source>
        <tissue evidence="3">Leaf</tissue>
    </source>
</reference>
<dbReference type="Proteomes" id="UP000634136">
    <property type="component" value="Unassembled WGS sequence"/>
</dbReference>
<dbReference type="PANTHER" id="PTHR23272">
    <property type="entry name" value="BED FINGER-RELATED"/>
    <property type="match status" value="1"/>
</dbReference>
<evidence type="ECO:0000313" key="4">
    <source>
        <dbReference type="Proteomes" id="UP000634136"/>
    </source>
</evidence>
<dbReference type="GO" id="GO:0046983">
    <property type="term" value="F:protein dimerization activity"/>
    <property type="evidence" value="ECO:0007669"/>
    <property type="project" value="InterPro"/>
</dbReference>
<comment type="caution">
    <text evidence="3">The sequence shown here is derived from an EMBL/GenBank/DDBJ whole genome shotgun (WGS) entry which is preliminary data.</text>
</comment>
<keyword evidence="4" id="KW-1185">Reference proteome</keyword>
<dbReference type="PANTHER" id="PTHR23272:SF184">
    <property type="entry name" value="OS03G0311250 PROTEIN"/>
    <property type="match status" value="1"/>
</dbReference>
<dbReference type="EMBL" id="JAAIUW010000006">
    <property type="protein sequence ID" value="KAF7825777.1"/>
    <property type="molecule type" value="Genomic_DNA"/>
</dbReference>
<name>A0A834TR37_9FABA</name>
<protein>
    <submittedName>
        <fullName evidence="3">Zinc finger BED domain-containing protein DAYSLEEPER-like isoform X1</fullName>
    </submittedName>
</protein>
<evidence type="ECO:0000256" key="1">
    <source>
        <dbReference type="SAM" id="MobiDB-lite"/>
    </source>
</evidence>
<feature type="compositionally biased region" description="Polar residues" evidence="1">
    <location>
        <begin position="1"/>
        <end position="10"/>
    </location>
</feature>
<feature type="compositionally biased region" description="Low complexity" evidence="1">
    <location>
        <begin position="12"/>
        <end position="21"/>
    </location>
</feature>
<evidence type="ECO:0000259" key="2">
    <source>
        <dbReference type="Pfam" id="PF05699"/>
    </source>
</evidence>
<organism evidence="3 4">
    <name type="scientific">Senna tora</name>
    <dbReference type="NCBI Taxonomy" id="362788"/>
    <lineage>
        <taxon>Eukaryota</taxon>
        <taxon>Viridiplantae</taxon>
        <taxon>Streptophyta</taxon>
        <taxon>Embryophyta</taxon>
        <taxon>Tracheophyta</taxon>
        <taxon>Spermatophyta</taxon>
        <taxon>Magnoliopsida</taxon>
        <taxon>eudicotyledons</taxon>
        <taxon>Gunneridae</taxon>
        <taxon>Pentapetalae</taxon>
        <taxon>rosids</taxon>
        <taxon>fabids</taxon>
        <taxon>Fabales</taxon>
        <taxon>Fabaceae</taxon>
        <taxon>Caesalpinioideae</taxon>
        <taxon>Cassia clade</taxon>
        <taxon>Senna</taxon>
    </lineage>
</organism>